<dbReference type="CDD" id="cd00077">
    <property type="entry name" value="HDc"/>
    <property type="match status" value="1"/>
</dbReference>
<dbReference type="Proteomes" id="UP000425960">
    <property type="component" value="Chromosome"/>
</dbReference>
<organism evidence="1 2">
    <name type="scientific">Desulfosarcina ovata subsp. sediminis</name>
    <dbReference type="NCBI Taxonomy" id="885957"/>
    <lineage>
        <taxon>Bacteria</taxon>
        <taxon>Pseudomonadati</taxon>
        <taxon>Thermodesulfobacteriota</taxon>
        <taxon>Desulfobacteria</taxon>
        <taxon>Desulfobacterales</taxon>
        <taxon>Desulfosarcinaceae</taxon>
        <taxon>Desulfosarcina</taxon>
    </lineage>
</organism>
<sequence length="126" mass="14069">MNVAIGQHHMQVAHWCYRLADALALPNDERFDILIAGLLYDIGAFSMKDRLDRLAFEGTGPGEHAIAGSLILERFEPFRRLAEKNIPGCAGFSFVFKAGFFTHSGAMCGKAQRRRRIKRQAGGYIL</sequence>
<evidence type="ECO:0008006" key="3">
    <source>
        <dbReference type="Google" id="ProtNLM"/>
    </source>
</evidence>
<dbReference type="SUPFAM" id="SSF109604">
    <property type="entry name" value="HD-domain/PDEase-like"/>
    <property type="match status" value="1"/>
</dbReference>
<proteinExistence type="predicted"/>
<dbReference type="AlphaFoldDB" id="A0A5K8A0X4"/>
<evidence type="ECO:0000313" key="1">
    <source>
        <dbReference type="EMBL" id="BBO86117.1"/>
    </source>
</evidence>
<reference evidence="1 2" key="1">
    <citation type="submission" date="2019-11" db="EMBL/GenBank/DDBJ databases">
        <title>Comparative genomics of hydrocarbon-degrading Desulfosarcina strains.</title>
        <authorList>
            <person name="Watanabe M."/>
            <person name="Kojima H."/>
            <person name="Fukui M."/>
        </authorList>
    </citation>
    <scope>NUCLEOTIDE SEQUENCE [LARGE SCALE GENOMIC DNA]</scope>
    <source>
        <strain evidence="1 2">28bB2T</strain>
    </source>
</reference>
<accession>A0A5K8A0X4</accession>
<name>A0A5K8A0X4_9BACT</name>
<dbReference type="KEGG" id="dov:DSCO28_66830"/>
<dbReference type="InterPro" id="IPR003607">
    <property type="entry name" value="HD/PDEase_dom"/>
</dbReference>
<evidence type="ECO:0000313" key="2">
    <source>
        <dbReference type="Proteomes" id="UP000425960"/>
    </source>
</evidence>
<dbReference type="Gene3D" id="1.10.3210.10">
    <property type="entry name" value="Hypothetical protein af1432"/>
    <property type="match status" value="1"/>
</dbReference>
<gene>
    <name evidence="1" type="ORF">DSCO28_66830</name>
</gene>
<protein>
    <recommendedName>
        <fullName evidence="3">HD domain-containing protein</fullName>
    </recommendedName>
</protein>
<dbReference type="EMBL" id="AP021876">
    <property type="protein sequence ID" value="BBO86117.1"/>
    <property type="molecule type" value="Genomic_DNA"/>
</dbReference>